<dbReference type="InterPro" id="IPR037121">
    <property type="entry name" value="Ribosomal_bL25_C"/>
</dbReference>
<evidence type="ECO:0000313" key="8">
    <source>
        <dbReference type="EMBL" id="EEG99034.1"/>
    </source>
</evidence>
<feature type="domain" description="Large ribosomal subunit protein bL25 beta" evidence="7">
    <location>
        <begin position="105"/>
        <end position="180"/>
    </location>
</feature>
<dbReference type="GO" id="GO:0008097">
    <property type="term" value="F:5S rRNA binding"/>
    <property type="evidence" value="ECO:0007669"/>
    <property type="project" value="InterPro"/>
</dbReference>
<evidence type="ECO:0000256" key="3">
    <source>
        <dbReference type="ARBA" id="ARBA00022980"/>
    </source>
</evidence>
<dbReference type="SUPFAM" id="SSF50715">
    <property type="entry name" value="Ribosomal protein L25-like"/>
    <property type="match status" value="1"/>
</dbReference>
<dbReference type="InterPro" id="IPR020056">
    <property type="entry name" value="Rbsml_bL25/Gln-tRNA_synth_N"/>
</dbReference>
<evidence type="ECO:0000259" key="6">
    <source>
        <dbReference type="Pfam" id="PF01386"/>
    </source>
</evidence>
<dbReference type="Gene3D" id="2.170.120.20">
    <property type="entry name" value="Ribosomal protein L25, beta domain"/>
    <property type="match status" value="1"/>
</dbReference>
<dbReference type="EMBL" id="ABGI02000004">
    <property type="protein sequence ID" value="EEG99034.1"/>
    <property type="molecule type" value="Genomic_DNA"/>
</dbReference>
<dbReference type="InterPro" id="IPR029751">
    <property type="entry name" value="Ribosomal_L25_dom"/>
</dbReference>
<proteinExistence type="inferred from homology"/>
<feature type="domain" description="Large ribosomal subunit protein bL25 L25" evidence="6">
    <location>
        <begin position="7"/>
        <end position="93"/>
    </location>
</feature>
<dbReference type="Proteomes" id="UP000006208">
    <property type="component" value="Unassembled WGS sequence"/>
</dbReference>
<evidence type="ECO:0000259" key="7">
    <source>
        <dbReference type="Pfam" id="PF14693"/>
    </source>
</evidence>
<keyword evidence="3 5" id="KW-0689">Ribosomal protein</keyword>
<comment type="caution">
    <text evidence="8">The sequence shown here is derived from an EMBL/GenBank/DDBJ whole genome shotgun (WGS) entry which is preliminary data.</text>
</comment>
<dbReference type="RefSeq" id="WP_002557375.1">
    <property type="nucleotide sequence ID" value="NZ_ABGI02000004.1"/>
</dbReference>
<protein>
    <recommendedName>
        <fullName evidence="5">Large ribosomal subunit protein bL25</fullName>
    </recommendedName>
    <alternativeName>
        <fullName evidence="5">General stress protein CTC</fullName>
    </alternativeName>
</protein>
<dbReference type="GO" id="GO:0003735">
    <property type="term" value="F:structural constituent of ribosome"/>
    <property type="evidence" value="ECO:0007669"/>
    <property type="project" value="InterPro"/>
</dbReference>
<dbReference type="GO" id="GO:0006412">
    <property type="term" value="P:translation"/>
    <property type="evidence" value="ECO:0007669"/>
    <property type="project" value="UniProtKB-UniRule"/>
</dbReference>
<name>A0A7U8I4Y2_BORBG</name>
<dbReference type="PANTHER" id="PTHR33284:SF1">
    <property type="entry name" value="RIBOSOMAL PROTEIN L25_GLN-TRNA SYNTHETASE, ANTI-CODON-BINDING DOMAIN-CONTAINING PROTEIN"/>
    <property type="match status" value="1"/>
</dbReference>
<dbReference type="InterPro" id="IPR001021">
    <property type="entry name" value="Ribosomal_bL25_long"/>
</dbReference>
<dbReference type="NCBIfam" id="TIGR00731">
    <property type="entry name" value="bL25_bact_ctc"/>
    <property type="match status" value="1"/>
</dbReference>
<comment type="similarity">
    <text evidence="5">Belongs to the bacterial ribosomal protein bL25 family. CTC subfamily.</text>
</comment>
<dbReference type="Gene3D" id="2.40.240.10">
    <property type="entry name" value="Ribosomal Protein L25, Chain P"/>
    <property type="match status" value="1"/>
</dbReference>
<comment type="subunit">
    <text evidence="5">Part of the 50S ribosomal subunit; part of the 5S rRNA/L5/L18/L25 subcomplex. Contacts the 5S rRNA. Binds to the 5S rRNA independently of L5 and L18.</text>
</comment>
<keyword evidence="4 5" id="KW-0687">Ribonucleoprotein</keyword>
<keyword evidence="1 5" id="KW-0699">rRNA-binding</keyword>
<dbReference type="HAMAP" id="MF_01334">
    <property type="entry name" value="Ribosomal_bL25_CTC"/>
    <property type="match status" value="1"/>
</dbReference>
<dbReference type="NCBIfam" id="NF004135">
    <property type="entry name" value="PRK05618.3-1"/>
    <property type="match status" value="1"/>
</dbReference>
<gene>
    <name evidence="5" type="primary">rplY</name>
    <name evidence="5" type="synonym">ctc</name>
    <name evidence="8" type="ORF">BBU118A_0812</name>
</gene>
<comment type="function">
    <text evidence="5">This is one of the proteins that binds to the 5S RNA in the ribosome where it forms part of the central protuberance.</text>
</comment>
<sequence>MENSRVLSCQYRSSFGSSNARRIRAKSEIPAVVYGQGKDVSHLRIKSSEFNKKFAKFTDNTVLILDDGKLERCVFVKDVAENIASKLIYHIDFYEVDRNVELEKYVPIKLIGASIGVKEGGILTVLKEQVKVRSLPLDLPEFIELDLTPVNKGDSVLLKDLVLPSNVRLAENDENLEVVIIK</sequence>
<dbReference type="AlphaFoldDB" id="A0A7U8I4Y2"/>
<organism evidence="8 9">
    <name type="scientific">Borreliella burgdorferi 118a</name>
    <dbReference type="NCBI Taxonomy" id="476210"/>
    <lineage>
        <taxon>Bacteria</taxon>
        <taxon>Pseudomonadati</taxon>
        <taxon>Spirochaetota</taxon>
        <taxon>Spirochaetia</taxon>
        <taxon>Spirochaetales</taxon>
        <taxon>Borreliaceae</taxon>
        <taxon>Borreliella</taxon>
    </lineage>
</organism>
<dbReference type="SMR" id="A0A7U8I4Y2"/>
<evidence type="ECO:0000256" key="1">
    <source>
        <dbReference type="ARBA" id="ARBA00022730"/>
    </source>
</evidence>
<evidence type="ECO:0000256" key="4">
    <source>
        <dbReference type="ARBA" id="ARBA00023274"/>
    </source>
</evidence>
<dbReference type="InterPro" id="IPR020057">
    <property type="entry name" value="Ribosomal_bL25_b-dom"/>
</dbReference>
<dbReference type="InterPro" id="IPR020930">
    <property type="entry name" value="Ribosomal_uL5_bac-type"/>
</dbReference>
<dbReference type="CDD" id="cd00495">
    <property type="entry name" value="Ribosomal_L25_TL5_CTC"/>
    <property type="match status" value="1"/>
</dbReference>
<accession>A0A7U8I4Y2</accession>
<dbReference type="Pfam" id="PF14693">
    <property type="entry name" value="Ribosomal_TL5_C"/>
    <property type="match status" value="1"/>
</dbReference>
<keyword evidence="2 5" id="KW-0694">RNA-binding</keyword>
<dbReference type="InterPro" id="IPR011035">
    <property type="entry name" value="Ribosomal_bL25/Gln-tRNA_synth"/>
</dbReference>
<dbReference type="GO" id="GO:0022625">
    <property type="term" value="C:cytosolic large ribosomal subunit"/>
    <property type="evidence" value="ECO:0007669"/>
    <property type="project" value="TreeGrafter"/>
</dbReference>
<dbReference type="PANTHER" id="PTHR33284">
    <property type="entry name" value="RIBOSOMAL PROTEIN L25/GLN-TRNA SYNTHETASE, ANTI-CODON-BINDING DOMAIN-CONTAINING PROTEIN"/>
    <property type="match status" value="1"/>
</dbReference>
<evidence type="ECO:0000256" key="2">
    <source>
        <dbReference type="ARBA" id="ARBA00022884"/>
    </source>
</evidence>
<evidence type="ECO:0000256" key="5">
    <source>
        <dbReference type="HAMAP-Rule" id="MF_01334"/>
    </source>
</evidence>
<reference evidence="8 9" key="1">
    <citation type="submission" date="2009-03" db="EMBL/GenBank/DDBJ databases">
        <authorList>
            <person name="Fraser-Liggett C.M."/>
            <person name="Mongodin E.F."/>
            <person name="Casjens B."/>
            <person name="Dunn J."/>
            <person name="Luft B."/>
            <person name="Qiu W."/>
            <person name="Schutzer S."/>
            <person name="Sebastian Y."/>
        </authorList>
    </citation>
    <scope>NUCLEOTIDE SEQUENCE [LARGE SCALE GENOMIC DNA]</scope>
    <source>
        <strain evidence="8 9">118a</strain>
    </source>
</reference>
<evidence type="ECO:0000313" key="9">
    <source>
        <dbReference type="Proteomes" id="UP000006208"/>
    </source>
</evidence>
<dbReference type="Pfam" id="PF01386">
    <property type="entry name" value="Ribosomal_L25p"/>
    <property type="match status" value="1"/>
</dbReference>